<reference evidence="1" key="1">
    <citation type="journal article" date="2023" name="Mol. Phylogenet. Evol.">
        <title>Genome-scale phylogeny and comparative genomics of the fungal order Sordariales.</title>
        <authorList>
            <person name="Hensen N."/>
            <person name="Bonometti L."/>
            <person name="Westerberg I."/>
            <person name="Brannstrom I.O."/>
            <person name="Guillou S."/>
            <person name="Cros-Aarteil S."/>
            <person name="Calhoun S."/>
            <person name="Haridas S."/>
            <person name="Kuo A."/>
            <person name="Mondo S."/>
            <person name="Pangilinan J."/>
            <person name="Riley R."/>
            <person name="LaButti K."/>
            <person name="Andreopoulos B."/>
            <person name="Lipzen A."/>
            <person name="Chen C."/>
            <person name="Yan M."/>
            <person name="Daum C."/>
            <person name="Ng V."/>
            <person name="Clum A."/>
            <person name="Steindorff A."/>
            <person name="Ohm R.A."/>
            <person name="Martin F."/>
            <person name="Silar P."/>
            <person name="Natvig D.O."/>
            <person name="Lalanne C."/>
            <person name="Gautier V."/>
            <person name="Ament-Velasquez S.L."/>
            <person name="Kruys A."/>
            <person name="Hutchinson M.I."/>
            <person name="Powell A.J."/>
            <person name="Barry K."/>
            <person name="Miller A.N."/>
            <person name="Grigoriev I.V."/>
            <person name="Debuchy R."/>
            <person name="Gladieux P."/>
            <person name="Hiltunen Thoren M."/>
            <person name="Johannesson H."/>
        </authorList>
    </citation>
    <scope>NUCLEOTIDE SEQUENCE</scope>
    <source>
        <strain evidence="1">CBS 757.83</strain>
    </source>
</reference>
<dbReference type="EMBL" id="MU863627">
    <property type="protein sequence ID" value="KAK4104076.1"/>
    <property type="molecule type" value="Genomic_DNA"/>
</dbReference>
<accession>A0AAN6Q703</accession>
<evidence type="ECO:0000313" key="1">
    <source>
        <dbReference type="EMBL" id="KAK4104076.1"/>
    </source>
</evidence>
<sequence length="106" mass="12341">MCWYEHCLLSPHAEARRYVPQIHRSLGGHLAQDSSVRLSNQRGEGTRRGGECEIYRVRWSRDFYSVLQGISPTAARLTRRILVWLMDSGRLPMYNLARRLELELAV</sequence>
<dbReference type="AlphaFoldDB" id="A0AAN6Q703"/>
<name>A0AAN6Q703_9PEZI</name>
<keyword evidence="2" id="KW-1185">Reference proteome</keyword>
<gene>
    <name evidence="1" type="ORF">N658DRAFT_241282</name>
</gene>
<evidence type="ECO:0000313" key="2">
    <source>
        <dbReference type="Proteomes" id="UP001305647"/>
    </source>
</evidence>
<comment type="caution">
    <text evidence="1">The sequence shown here is derived from an EMBL/GenBank/DDBJ whole genome shotgun (WGS) entry which is preliminary data.</text>
</comment>
<organism evidence="1 2">
    <name type="scientific">Parathielavia hyrcaniae</name>
    <dbReference type="NCBI Taxonomy" id="113614"/>
    <lineage>
        <taxon>Eukaryota</taxon>
        <taxon>Fungi</taxon>
        <taxon>Dikarya</taxon>
        <taxon>Ascomycota</taxon>
        <taxon>Pezizomycotina</taxon>
        <taxon>Sordariomycetes</taxon>
        <taxon>Sordariomycetidae</taxon>
        <taxon>Sordariales</taxon>
        <taxon>Chaetomiaceae</taxon>
        <taxon>Parathielavia</taxon>
    </lineage>
</organism>
<dbReference type="Proteomes" id="UP001305647">
    <property type="component" value="Unassembled WGS sequence"/>
</dbReference>
<reference evidence="1" key="2">
    <citation type="submission" date="2023-05" db="EMBL/GenBank/DDBJ databases">
        <authorList>
            <consortium name="Lawrence Berkeley National Laboratory"/>
            <person name="Steindorff A."/>
            <person name="Hensen N."/>
            <person name="Bonometti L."/>
            <person name="Westerberg I."/>
            <person name="Brannstrom I.O."/>
            <person name="Guillou S."/>
            <person name="Cros-Aarteil S."/>
            <person name="Calhoun S."/>
            <person name="Haridas S."/>
            <person name="Kuo A."/>
            <person name="Mondo S."/>
            <person name="Pangilinan J."/>
            <person name="Riley R."/>
            <person name="Labutti K."/>
            <person name="Andreopoulos B."/>
            <person name="Lipzen A."/>
            <person name="Chen C."/>
            <person name="Yanf M."/>
            <person name="Daum C."/>
            <person name="Ng V."/>
            <person name="Clum A."/>
            <person name="Ohm R."/>
            <person name="Martin F."/>
            <person name="Silar P."/>
            <person name="Natvig D."/>
            <person name="Lalanne C."/>
            <person name="Gautier V."/>
            <person name="Ament-Velasquez S.L."/>
            <person name="Kruys A."/>
            <person name="Hutchinson M.I."/>
            <person name="Powell A.J."/>
            <person name="Barry K."/>
            <person name="Miller A.N."/>
            <person name="Grigoriev I.V."/>
            <person name="Debuchy R."/>
            <person name="Gladieux P."/>
            <person name="Thoren M.H."/>
            <person name="Johannesson H."/>
        </authorList>
    </citation>
    <scope>NUCLEOTIDE SEQUENCE</scope>
    <source>
        <strain evidence="1">CBS 757.83</strain>
    </source>
</reference>
<protein>
    <submittedName>
        <fullName evidence="1">Uncharacterized protein</fullName>
    </submittedName>
</protein>
<proteinExistence type="predicted"/>